<keyword evidence="3" id="KW-1185">Reference proteome</keyword>
<reference evidence="2 3" key="1">
    <citation type="submission" date="2014-02" db="EMBL/GenBank/DDBJ databases">
        <title>Draft genome sequence of Lysinibacillus manganicus DSM 26584T.</title>
        <authorList>
            <person name="Zhang F."/>
            <person name="Wang G."/>
            <person name="Zhang L."/>
        </authorList>
    </citation>
    <scope>NUCLEOTIDE SEQUENCE [LARGE SCALE GENOMIC DNA]</scope>
    <source>
        <strain evidence="2 3">DSM 26584</strain>
    </source>
</reference>
<dbReference type="Pfam" id="PF08378">
    <property type="entry name" value="NERD"/>
    <property type="match status" value="1"/>
</dbReference>
<gene>
    <name evidence="2" type="ORF">CD29_03525</name>
</gene>
<sequence length="319" mass="36933">MLLLERTKSSKLVMLESLVRRLHPSDSDYAYFKEGYQRQVAGYEGEKWVDREWFDMPNLGCHYLFCNYEFENEHGFSHQIDTVSLTLKYLLILEIKNISGRVDIDEDKHQMIVTRPDGTTKSYANPLDQIRRHAQHLGVLLDQFKFPLPIEGALVFSNPATIIGNVPKNFPIFHSSGLRHFVQRLLKKYHEKLSEKQSAQLSKILLTKLKRQEVNPSFDLSRLRKGVLCGVCDFQVIMTYRGGTWQCMSCGARDKSAILQGLHDYRALIGNKITNKEFREFFGVESMDAASKILSRLELESYGKKRGRYYLIPSNINKK</sequence>
<name>A0A0A3IYZ0_9BACL</name>
<accession>A0A0A3IYZ0</accession>
<dbReference type="AlphaFoldDB" id="A0A0A3IYZ0"/>
<comment type="caution">
    <text evidence="2">The sequence shown here is derived from an EMBL/GenBank/DDBJ whole genome shotgun (WGS) entry which is preliminary data.</text>
</comment>
<proteinExistence type="predicted"/>
<dbReference type="RefSeq" id="WP_036182864.1">
    <property type="nucleotide sequence ID" value="NZ_AVDA01000003.1"/>
</dbReference>
<dbReference type="EMBL" id="JPVN01000003">
    <property type="protein sequence ID" value="KGR80037.1"/>
    <property type="molecule type" value="Genomic_DNA"/>
</dbReference>
<evidence type="ECO:0000313" key="3">
    <source>
        <dbReference type="Proteomes" id="UP000030416"/>
    </source>
</evidence>
<protein>
    <recommendedName>
        <fullName evidence="1">NERD domain-containing protein</fullName>
    </recommendedName>
</protein>
<dbReference type="InterPro" id="IPR011528">
    <property type="entry name" value="NERD"/>
</dbReference>
<feature type="domain" description="NERD" evidence="1">
    <location>
        <begin position="41"/>
        <end position="160"/>
    </location>
</feature>
<evidence type="ECO:0000313" key="2">
    <source>
        <dbReference type="EMBL" id="KGR80037.1"/>
    </source>
</evidence>
<evidence type="ECO:0000259" key="1">
    <source>
        <dbReference type="PROSITE" id="PS50965"/>
    </source>
</evidence>
<dbReference type="Proteomes" id="UP000030416">
    <property type="component" value="Unassembled WGS sequence"/>
</dbReference>
<dbReference type="STRING" id="1384049.CD29_03525"/>
<dbReference type="PROSITE" id="PS50965">
    <property type="entry name" value="NERD"/>
    <property type="match status" value="1"/>
</dbReference>
<organism evidence="2 3">
    <name type="scientific">Ureibacillus manganicus DSM 26584</name>
    <dbReference type="NCBI Taxonomy" id="1384049"/>
    <lineage>
        <taxon>Bacteria</taxon>
        <taxon>Bacillati</taxon>
        <taxon>Bacillota</taxon>
        <taxon>Bacilli</taxon>
        <taxon>Bacillales</taxon>
        <taxon>Caryophanaceae</taxon>
        <taxon>Ureibacillus</taxon>
    </lineage>
</organism>